<proteinExistence type="predicted"/>
<protein>
    <submittedName>
        <fullName evidence="2">Uncharacterized protein</fullName>
    </submittedName>
</protein>
<dbReference type="InterPro" id="IPR014509">
    <property type="entry name" value="YjdF-like"/>
</dbReference>
<evidence type="ECO:0000313" key="2">
    <source>
        <dbReference type="EMBL" id="MBK1882162.1"/>
    </source>
</evidence>
<keyword evidence="1" id="KW-0472">Membrane</keyword>
<organism evidence="2 3">
    <name type="scientific">Luteolibacter pohnpeiensis</name>
    <dbReference type="NCBI Taxonomy" id="454153"/>
    <lineage>
        <taxon>Bacteria</taxon>
        <taxon>Pseudomonadati</taxon>
        <taxon>Verrucomicrobiota</taxon>
        <taxon>Verrucomicrobiia</taxon>
        <taxon>Verrucomicrobiales</taxon>
        <taxon>Verrucomicrobiaceae</taxon>
        <taxon>Luteolibacter</taxon>
    </lineage>
</organism>
<dbReference type="AlphaFoldDB" id="A0A934S9L1"/>
<evidence type="ECO:0000313" key="3">
    <source>
        <dbReference type="Proteomes" id="UP000603141"/>
    </source>
</evidence>
<feature type="transmembrane region" description="Helical" evidence="1">
    <location>
        <begin position="41"/>
        <end position="63"/>
    </location>
</feature>
<keyword evidence="1" id="KW-1133">Transmembrane helix</keyword>
<dbReference type="EMBL" id="JAENIJ010000008">
    <property type="protein sequence ID" value="MBK1882162.1"/>
    <property type="molecule type" value="Genomic_DNA"/>
</dbReference>
<dbReference type="RefSeq" id="WP_200269033.1">
    <property type="nucleotide sequence ID" value="NZ_JAENIJ010000008.1"/>
</dbReference>
<comment type="caution">
    <text evidence="2">The sequence shown here is derived from an EMBL/GenBank/DDBJ whole genome shotgun (WGS) entry which is preliminary data.</text>
</comment>
<sequence length="147" mass="16577">MTRLAAIILEFLKRTGAWAPALVLILHEFLNIRGYRTQIDWWNHYSGGLAFCFFAWKSLPLFGRWIGQITPVGRIAIAFLAGCTAALCWDIVEFLMDLTFSSNIQKSLQETMMDLLNGFLGCSTTTAILCFLLARSRARLAKPTPTR</sequence>
<dbReference type="Proteomes" id="UP000603141">
    <property type="component" value="Unassembled WGS sequence"/>
</dbReference>
<accession>A0A934S9L1</accession>
<evidence type="ECO:0000256" key="1">
    <source>
        <dbReference type="SAM" id="Phobius"/>
    </source>
</evidence>
<dbReference type="Pfam" id="PF09997">
    <property type="entry name" value="DUF2238"/>
    <property type="match status" value="1"/>
</dbReference>
<reference evidence="2" key="1">
    <citation type="submission" date="2021-01" db="EMBL/GenBank/DDBJ databases">
        <title>Modified the classification status of verrucomicrobia.</title>
        <authorList>
            <person name="Feng X."/>
        </authorList>
    </citation>
    <scope>NUCLEOTIDE SEQUENCE</scope>
    <source>
        <strain evidence="2">KCTC 22041</strain>
    </source>
</reference>
<name>A0A934S9L1_9BACT</name>
<gene>
    <name evidence="2" type="ORF">JIN85_07040</name>
</gene>
<feature type="transmembrane region" description="Helical" evidence="1">
    <location>
        <begin position="75"/>
        <end position="95"/>
    </location>
</feature>
<keyword evidence="1" id="KW-0812">Transmembrane</keyword>
<feature type="transmembrane region" description="Helical" evidence="1">
    <location>
        <begin position="115"/>
        <end position="134"/>
    </location>
</feature>
<keyword evidence="3" id="KW-1185">Reference proteome</keyword>